<dbReference type="Proteomes" id="UP001177021">
    <property type="component" value="Unassembled WGS sequence"/>
</dbReference>
<proteinExistence type="predicted"/>
<protein>
    <submittedName>
        <fullName evidence="1">Uncharacterized protein</fullName>
    </submittedName>
</protein>
<organism evidence="1 2">
    <name type="scientific">Trifolium pratense</name>
    <name type="common">Red clover</name>
    <dbReference type="NCBI Taxonomy" id="57577"/>
    <lineage>
        <taxon>Eukaryota</taxon>
        <taxon>Viridiplantae</taxon>
        <taxon>Streptophyta</taxon>
        <taxon>Embryophyta</taxon>
        <taxon>Tracheophyta</taxon>
        <taxon>Spermatophyta</taxon>
        <taxon>Magnoliopsida</taxon>
        <taxon>eudicotyledons</taxon>
        <taxon>Gunneridae</taxon>
        <taxon>Pentapetalae</taxon>
        <taxon>rosids</taxon>
        <taxon>fabids</taxon>
        <taxon>Fabales</taxon>
        <taxon>Fabaceae</taxon>
        <taxon>Papilionoideae</taxon>
        <taxon>50 kb inversion clade</taxon>
        <taxon>NPAAA clade</taxon>
        <taxon>Hologalegina</taxon>
        <taxon>IRL clade</taxon>
        <taxon>Trifolieae</taxon>
        <taxon>Trifolium</taxon>
    </lineage>
</organism>
<evidence type="ECO:0000313" key="2">
    <source>
        <dbReference type="Proteomes" id="UP001177021"/>
    </source>
</evidence>
<evidence type="ECO:0000313" key="1">
    <source>
        <dbReference type="EMBL" id="CAJ2645464.1"/>
    </source>
</evidence>
<keyword evidence="2" id="KW-1185">Reference proteome</keyword>
<accession>A0ACB0JK32</accession>
<sequence>MAQPDYEVIFRKGRNEKQASLYQELSTREIVSTRYCDESCLKMLGLYDSVNFMLDSLHLNYFLSQANPVYVQLTLEFLSSLKISTVPDSNSTSGTINFRMFNHDYAFSFHDMADLLHFPHTHVVCEVTDDELWSKTFVYMWKALTGKNTTSFEGNRASAIHNPAVRYFRQLLAGTIFGRANSNKVNSKELYYLFAFVKKIKINSVPFMFNHMRSIVTSQRGTITFGGLITTIAKAIGLEHRLRNLTSLPISSIDFDMVKSMKLVKEAKDGHLYLMINNSVFREFVFPNPERTDVRGFNNFLYFPPEDETPTNNSDNVAADGGHTFVPPAHDTPLSNPFAGPSSSSRQSTIDDVLNELRAQNALNEERDGLFYAIHQQQEGMLEQMNSMQTQQTLILRNQHQLEAANARQQQQLDRVFPELLEIKKITKLMSKWIKKTLDQMEERPKRNWTNKASPQALGMCQAHVVHTTTHGVGHACGTRHTYKPWRRPCALWHPPQALYTWRPPCAYGTRHVVLPSYFHGHVSHGFILNSTAPQISVLLRFRWKQLRYAHFL</sequence>
<name>A0ACB0JK32_TRIPR</name>
<reference evidence="1" key="1">
    <citation type="submission" date="2023-10" db="EMBL/GenBank/DDBJ databases">
        <authorList>
            <person name="Rodriguez Cubillos JULIANA M."/>
            <person name="De Vega J."/>
        </authorList>
    </citation>
    <scope>NUCLEOTIDE SEQUENCE</scope>
</reference>
<gene>
    <name evidence="1" type="ORF">MILVUS5_LOCUS14354</name>
</gene>
<dbReference type="EMBL" id="CASHSV030000076">
    <property type="protein sequence ID" value="CAJ2645464.1"/>
    <property type="molecule type" value="Genomic_DNA"/>
</dbReference>
<comment type="caution">
    <text evidence="1">The sequence shown here is derived from an EMBL/GenBank/DDBJ whole genome shotgun (WGS) entry which is preliminary data.</text>
</comment>